<reference evidence="6 7" key="1">
    <citation type="submission" date="2016-07" db="EMBL/GenBank/DDBJ databases">
        <title>Comparative genomics of the entomopathogenic fungus Beauveria bassiana.</title>
        <authorList>
            <person name="Valero Jimenez C.A."/>
            <person name="Zwaan B.J."/>
            <person name="Van Kan J.A."/>
            <person name="Takken W."/>
            <person name="Debets A.J."/>
            <person name="Schoustra S.E."/>
            <person name="Koenraadt C.J."/>
        </authorList>
    </citation>
    <scope>NUCLEOTIDE SEQUENCE [LARGE SCALE GENOMIC DNA]</scope>
    <source>
        <strain evidence="6 7">ARSEF 8028</strain>
    </source>
</reference>
<keyword evidence="2" id="KW-0479">Metal-binding</keyword>
<gene>
    <name evidence="6" type="ORF">BB8028_0004g13430</name>
</gene>
<dbReference type="Proteomes" id="UP000237441">
    <property type="component" value="Unassembled WGS sequence"/>
</dbReference>
<evidence type="ECO:0000256" key="2">
    <source>
        <dbReference type="ARBA" id="ARBA00022723"/>
    </source>
</evidence>
<evidence type="ECO:0000256" key="1">
    <source>
        <dbReference type="ARBA" id="ARBA00001947"/>
    </source>
</evidence>
<accession>A0A2S7YEQ2</accession>
<dbReference type="InterPro" id="IPR041526">
    <property type="entry name" value="DAPG_hydrolase"/>
</dbReference>
<dbReference type="GO" id="GO:0016787">
    <property type="term" value="F:hydrolase activity"/>
    <property type="evidence" value="ECO:0007669"/>
    <property type="project" value="UniProtKB-KW"/>
</dbReference>
<sequence>MLPSTMTWMMTAASVVDGMALNPRQLSPAATTTGGTATPTLQNGSTVSKNFEPLNNDTSSYYLGYREEDFAQPYAKYWNPVVAPLTEELISGLTSSPVAEALAFSAHQASDYLTRPGYLSLENGYTIDKNGTVMVAALSEVPEVTGDAYDWWFGWHSVQTARYKLWNPVAHQYAYRVPVTEDWANTTFKERYIGMTSFIDEYVGNDAAQLSIQFLNSESLGFNVTAWPSQGIETIVAGRIKIGGFTTTDFDNVSYLMHQIRRRPDGKRELRSRFWIAKENHGTQQLGHDLAVHCQIEMTHLGSFLPALYQEFKNTL</sequence>
<keyword evidence="3" id="KW-0378">Hydrolase</keyword>
<protein>
    <recommendedName>
        <fullName evidence="5">DAPG hydrolase PhiG domain-containing protein</fullName>
    </recommendedName>
</protein>
<evidence type="ECO:0000313" key="6">
    <source>
        <dbReference type="EMBL" id="PQK14413.1"/>
    </source>
</evidence>
<dbReference type="EMBL" id="JRHA01000004">
    <property type="protein sequence ID" value="PQK14413.1"/>
    <property type="molecule type" value="Genomic_DNA"/>
</dbReference>
<evidence type="ECO:0000259" key="5">
    <source>
        <dbReference type="Pfam" id="PF18089"/>
    </source>
</evidence>
<comment type="caution">
    <text evidence="6">The sequence shown here is derived from an EMBL/GenBank/DDBJ whole genome shotgun (WGS) entry which is preliminary data.</text>
</comment>
<dbReference type="Pfam" id="PF18089">
    <property type="entry name" value="DAPG_hydrolase"/>
    <property type="match status" value="1"/>
</dbReference>
<name>A0A2S7YEQ2_BEABA</name>
<dbReference type="GO" id="GO:0046872">
    <property type="term" value="F:metal ion binding"/>
    <property type="evidence" value="ECO:0007669"/>
    <property type="project" value="UniProtKB-KW"/>
</dbReference>
<keyword evidence="4" id="KW-0862">Zinc</keyword>
<organism evidence="6 7">
    <name type="scientific">Beauveria bassiana</name>
    <name type="common">White muscardine disease fungus</name>
    <name type="synonym">Tritirachium shiotae</name>
    <dbReference type="NCBI Taxonomy" id="176275"/>
    <lineage>
        <taxon>Eukaryota</taxon>
        <taxon>Fungi</taxon>
        <taxon>Dikarya</taxon>
        <taxon>Ascomycota</taxon>
        <taxon>Pezizomycotina</taxon>
        <taxon>Sordariomycetes</taxon>
        <taxon>Hypocreomycetidae</taxon>
        <taxon>Hypocreales</taxon>
        <taxon>Cordycipitaceae</taxon>
        <taxon>Beauveria</taxon>
    </lineage>
</organism>
<evidence type="ECO:0000256" key="4">
    <source>
        <dbReference type="ARBA" id="ARBA00022833"/>
    </source>
</evidence>
<evidence type="ECO:0000313" key="7">
    <source>
        <dbReference type="Proteomes" id="UP000237441"/>
    </source>
</evidence>
<dbReference type="OrthoDB" id="3335931at2759"/>
<feature type="domain" description="DAPG hydrolase PhiG" evidence="5">
    <location>
        <begin position="111"/>
        <end position="310"/>
    </location>
</feature>
<dbReference type="AlphaFoldDB" id="A0A2S7YEQ2"/>
<evidence type="ECO:0000256" key="3">
    <source>
        <dbReference type="ARBA" id="ARBA00022801"/>
    </source>
</evidence>
<comment type="cofactor">
    <cofactor evidence="1">
        <name>Zn(2+)</name>
        <dbReference type="ChEBI" id="CHEBI:29105"/>
    </cofactor>
</comment>
<proteinExistence type="predicted"/>